<dbReference type="PROSITE" id="PS00108">
    <property type="entry name" value="PROTEIN_KINASE_ST"/>
    <property type="match status" value="1"/>
</dbReference>
<dbReference type="PROSITE" id="PS50948">
    <property type="entry name" value="PAN"/>
    <property type="match status" value="1"/>
</dbReference>
<dbReference type="Gene3D" id="1.10.510.10">
    <property type="entry name" value="Transferase(Phosphotransferase) domain 1"/>
    <property type="match status" value="1"/>
</dbReference>
<comment type="similarity">
    <text evidence="3">In the C-terminal section; belongs to the protein kinase superfamily. Ser/Thr protein kinase family.</text>
</comment>
<proteinExistence type="inferred from homology"/>
<dbReference type="GO" id="GO:0048544">
    <property type="term" value="P:recognition of pollen"/>
    <property type="evidence" value="ECO:0007669"/>
    <property type="project" value="InterPro"/>
</dbReference>
<dbReference type="SMART" id="SM00473">
    <property type="entry name" value="PAN_AP"/>
    <property type="match status" value="1"/>
</dbReference>
<comment type="similarity">
    <text evidence="2">In the N-terminal section; belongs to the leguminous lectin family.</text>
</comment>
<evidence type="ECO:0000256" key="1">
    <source>
        <dbReference type="ARBA" id="ARBA00004251"/>
    </source>
</evidence>
<dbReference type="SUPFAM" id="SSF56112">
    <property type="entry name" value="Protein kinase-like (PK-like)"/>
    <property type="match status" value="1"/>
</dbReference>
<keyword evidence="8" id="KW-0067">ATP-binding</keyword>
<evidence type="ECO:0000256" key="4">
    <source>
        <dbReference type="ARBA" id="ARBA00022475"/>
    </source>
</evidence>
<dbReference type="Pfam" id="PF01453">
    <property type="entry name" value="B_lectin"/>
    <property type="match status" value="1"/>
</dbReference>
<dbReference type="InterPro" id="IPR003609">
    <property type="entry name" value="Pan_app"/>
</dbReference>
<feature type="domain" description="Protein kinase" evidence="16">
    <location>
        <begin position="532"/>
        <end position="784"/>
    </location>
</feature>
<dbReference type="AlphaFoldDB" id="A0A4S4EMH5"/>
<evidence type="ECO:0000256" key="5">
    <source>
        <dbReference type="ARBA" id="ARBA00022692"/>
    </source>
</evidence>
<feature type="domain" description="Apple" evidence="18">
    <location>
        <begin position="355"/>
        <end position="439"/>
    </location>
</feature>
<evidence type="ECO:0000256" key="2">
    <source>
        <dbReference type="ARBA" id="ARBA00008536"/>
    </source>
</evidence>
<evidence type="ECO:0000256" key="15">
    <source>
        <dbReference type="SAM" id="Phobius"/>
    </source>
</evidence>
<dbReference type="FunFam" id="3.30.200.20:FF:001037">
    <property type="entry name" value="Putative G-type lectin S-receptor-like serine/threonine-protein kinase"/>
    <property type="match status" value="1"/>
</dbReference>
<dbReference type="Pfam" id="PF00954">
    <property type="entry name" value="S_locus_glycop"/>
    <property type="match status" value="1"/>
</dbReference>
<sequence>MGNWGYRINNTVRCNYMVTQPQQQRLPQQDHEGSFSLSYQQNRLYTITVTQPATDREKIISSNKVFQLGFFNPVNTTNCYVGIWYNNVPVRTVVWVANRDMPLTNCSSGTLIIAKDGNLVLLNEQKEVIWSSNALNSTANSSAQLLDTGNLVLKDNSNGNTRWESFKYPSDSFIHKMELISDASTGEKSLLKSWKSPSDPSVGSFSGGINLLTIPEFYIWNGSHPYWRTGPWDGQIFIGVQNDSPSYHDFVNLKDNKEGTVSIIATYTATLTYIVLSHQGSLLQMLWNKGKQELEVARSLPAECDVYGKCGPFGSCNSKVSPICSCLRGFEPALVEEWNSGNFTGGCTRRTALQCQRNISSSSQESRKDGFLKLTTMKVPELPEWSGALADECENQCLKNCSCTAYAYKFGIGCMLWNGNLIDMQQFSFGGADLYIRVAYSELDKIRNMKAVIAISVIIGSIIVVVCTYISWKWMVKHRGMKNKSIMKVFKKWSLSSECNTEMSHVDNLNRIKLEELPLFDFEKLATATDEFCETNKLGQGGFGPVYKGKLPNGQEIAVKRLSRSSDQGLEEFMNEVVVISKLQHRNLVKLLGCCVEGEEKMLIYEYMPNKSLDAFLFGLYMQKFLDIIHRDLKASNILLDEELNPKISDFGMARIFGNDERQANTKRVVGTYGYMAPEYAMQGSFSEKSDVFSFGVLLLEIVSGRRNTSFYDDERALSLLGYAWKLWNEDKIVTLIDPRISCQDFGPEILRCIHVGLLCVQEFAIDRPTISAILSMLIRPGWMGRAGPSSSSSDSGGWFHQMTCKQVHKRERSSPPVNPPACESVEEEGKNIKREREREIEKLNLPLVLDSCLYPLIIISLSLVTCPVPPKACAVAYLVQGEGALFRRGDLCLLMWPVFHLPCARMPLALHVQMASSYPGFCQPGYAMGPKRWVWGCLLWARLGRNEAWGDAREGGEAMVIGKGRHWRKGVRGKEEKRKRRSLSADVACVSPAMCPNAIGPPCPDGLQLSWALPTGLCYGSQAMGLGLFAVGRKPCGPIHVRSKS</sequence>
<accession>A0A4S4EMH5</accession>
<dbReference type="SMART" id="SM00108">
    <property type="entry name" value="B_lectin"/>
    <property type="match status" value="1"/>
</dbReference>
<dbReference type="GO" id="GO:0005524">
    <property type="term" value="F:ATP binding"/>
    <property type="evidence" value="ECO:0007669"/>
    <property type="project" value="UniProtKB-KW"/>
</dbReference>
<evidence type="ECO:0000256" key="6">
    <source>
        <dbReference type="ARBA" id="ARBA00022729"/>
    </source>
</evidence>
<organism evidence="19 20">
    <name type="scientific">Camellia sinensis var. sinensis</name>
    <name type="common">China tea</name>
    <dbReference type="NCBI Taxonomy" id="542762"/>
    <lineage>
        <taxon>Eukaryota</taxon>
        <taxon>Viridiplantae</taxon>
        <taxon>Streptophyta</taxon>
        <taxon>Embryophyta</taxon>
        <taxon>Tracheophyta</taxon>
        <taxon>Spermatophyta</taxon>
        <taxon>Magnoliopsida</taxon>
        <taxon>eudicotyledons</taxon>
        <taxon>Gunneridae</taxon>
        <taxon>Pentapetalae</taxon>
        <taxon>asterids</taxon>
        <taxon>Ericales</taxon>
        <taxon>Theaceae</taxon>
        <taxon>Camellia</taxon>
    </lineage>
</organism>
<keyword evidence="6" id="KW-0732">Signal</keyword>
<dbReference type="FunFam" id="1.10.510.10:FF:000240">
    <property type="entry name" value="Lectin-domain containing receptor kinase A4.3"/>
    <property type="match status" value="1"/>
</dbReference>
<dbReference type="InterPro" id="IPR008271">
    <property type="entry name" value="Ser/Thr_kinase_AS"/>
</dbReference>
<evidence type="ECO:0000256" key="12">
    <source>
        <dbReference type="ARBA" id="ARBA00023170"/>
    </source>
</evidence>
<evidence type="ECO:0000259" key="16">
    <source>
        <dbReference type="PROSITE" id="PS50011"/>
    </source>
</evidence>
<evidence type="ECO:0000313" key="19">
    <source>
        <dbReference type="EMBL" id="THG17848.1"/>
    </source>
</evidence>
<evidence type="ECO:0000256" key="3">
    <source>
        <dbReference type="ARBA" id="ARBA00010217"/>
    </source>
</evidence>
<evidence type="ECO:0000256" key="11">
    <source>
        <dbReference type="ARBA" id="ARBA00023157"/>
    </source>
</evidence>
<dbReference type="Pfam" id="PF00069">
    <property type="entry name" value="Pkinase"/>
    <property type="match status" value="1"/>
</dbReference>
<feature type="domain" description="Bulb-type lectin" evidence="17">
    <location>
        <begin position="44"/>
        <end position="166"/>
    </location>
</feature>
<gene>
    <name evidence="19" type="ORF">TEA_027573</name>
</gene>
<keyword evidence="12" id="KW-0675">Receptor</keyword>
<keyword evidence="4" id="KW-1003">Cell membrane</keyword>
<keyword evidence="5 15" id="KW-0812">Transmembrane</keyword>
<dbReference type="EMBL" id="SDRB02003405">
    <property type="protein sequence ID" value="THG17848.1"/>
    <property type="molecule type" value="Genomic_DNA"/>
</dbReference>
<dbReference type="Proteomes" id="UP000306102">
    <property type="component" value="Unassembled WGS sequence"/>
</dbReference>
<dbReference type="GO" id="GO:0002229">
    <property type="term" value="P:defense response to oomycetes"/>
    <property type="evidence" value="ECO:0007669"/>
    <property type="project" value="UniProtKB-ARBA"/>
</dbReference>
<reference evidence="19 20" key="1">
    <citation type="journal article" date="2018" name="Proc. Natl. Acad. Sci. U.S.A.">
        <title>Draft genome sequence of Camellia sinensis var. sinensis provides insights into the evolution of the tea genome and tea quality.</title>
        <authorList>
            <person name="Wei C."/>
            <person name="Yang H."/>
            <person name="Wang S."/>
            <person name="Zhao J."/>
            <person name="Liu C."/>
            <person name="Gao L."/>
            <person name="Xia E."/>
            <person name="Lu Y."/>
            <person name="Tai Y."/>
            <person name="She G."/>
            <person name="Sun J."/>
            <person name="Cao H."/>
            <person name="Tong W."/>
            <person name="Gao Q."/>
            <person name="Li Y."/>
            <person name="Deng W."/>
            <person name="Jiang X."/>
            <person name="Wang W."/>
            <person name="Chen Q."/>
            <person name="Zhang S."/>
            <person name="Li H."/>
            <person name="Wu J."/>
            <person name="Wang P."/>
            <person name="Li P."/>
            <person name="Shi C."/>
            <person name="Zheng F."/>
            <person name="Jian J."/>
            <person name="Huang B."/>
            <person name="Shan D."/>
            <person name="Shi M."/>
            <person name="Fang C."/>
            <person name="Yue Y."/>
            <person name="Li F."/>
            <person name="Li D."/>
            <person name="Wei S."/>
            <person name="Han B."/>
            <person name="Jiang C."/>
            <person name="Yin Y."/>
            <person name="Xia T."/>
            <person name="Zhang Z."/>
            <person name="Bennetzen J.L."/>
            <person name="Zhao S."/>
            <person name="Wan X."/>
        </authorList>
    </citation>
    <scope>NUCLEOTIDE SEQUENCE [LARGE SCALE GENOMIC DNA]</scope>
    <source>
        <strain evidence="20">cv. Shuchazao</strain>
        <tissue evidence="19">Leaf</tissue>
    </source>
</reference>
<dbReference type="PROSITE" id="PS50927">
    <property type="entry name" value="BULB_LECTIN"/>
    <property type="match status" value="1"/>
</dbReference>
<protein>
    <recommendedName>
        <fullName evidence="21">Non-specific serine/threonine protein kinase</fullName>
    </recommendedName>
</protein>
<evidence type="ECO:0000256" key="7">
    <source>
        <dbReference type="ARBA" id="ARBA00022741"/>
    </source>
</evidence>
<feature type="region of interest" description="Disordered" evidence="14">
    <location>
        <begin position="809"/>
        <end position="831"/>
    </location>
</feature>
<evidence type="ECO:0000256" key="10">
    <source>
        <dbReference type="ARBA" id="ARBA00023136"/>
    </source>
</evidence>
<dbReference type="Pfam" id="PF08276">
    <property type="entry name" value="PAN_2"/>
    <property type="match status" value="1"/>
</dbReference>
<evidence type="ECO:0000256" key="14">
    <source>
        <dbReference type="SAM" id="MobiDB-lite"/>
    </source>
</evidence>
<evidence type="ECO:0000256" key="9">
    <source>
        <dbReference type="ARBA" id="ARBA00022989"/>
    </source>
</evidence>
<keyword evidence="20" id="KW-1185">Reference proteome</keyword>
<keyword evidence="11" id="KW-1015">Disulfide bond</keyword>
<dbReference type="InterPro" id="IPR011009">
    <property type="entry name" value="Kinase-like_dom_sf"/>
</dbReference>
<comment type="subcellular location">
    <subcellularLocation>
        <location evidence="1">Cell membrane</location>
        <topology evidence="1">Single-pass type I membrane protein</topology>
    </subcellularLocation>
</comment>
<evidence type="ECO:0008006" key="21">
    <source>
        <dbReference type="Google" id="ProtNLM"/>
    </source>
</evidence>
<dbReference type="PANTHER" id="PTHR32444:SF198">
    <property type="entry name" value="BULB-TYPE LECTIN DOMAIN-CONTAINING PROTEIN"/>
    <property type="match status" value="1"/>
</dbReference>
<dbReference type="Gene3D" id="2.90.10.10">
    <property type="entry name" value="Bulb-type lectin domain"/>
    <property type="match status" value="1"/>
</dbReference>
<dbReference type="InterPro" id="IPR000719">
    <property type="entry name" value="Prot_kinase_dom"/>
</dbReference>
<dbReference type="CDD" id="cd00028">
    <property type="entry name" value="B_lectin"/>
    <property type="match status" value="1"/>
</dbReference>
<dbReference type="PANTHER" id="PTHR32444">
    <property type="entry name" value="BULB-TYPE LECTIN DOMAIN-CONTAINING PROTEIN"/>
    <property type="match status" value="1"/>
</dbReference>
<name>A0A4S4EMH5_CAMSN</name>
<dbReference type="SMART" id="SM00220">
    <property type="entry name" value="S_TKc"/>
    <property type="match status" value="1"/>
</dbReference>
<dbReference type="InterPro" id="IPR036426">
    <property type="entry name" value="Bulb-type_lectin_dom_sf"/>
</dbReference>
<comment type="caution">
    <text evidence="19">The sequence shown here is derived from an EMBL/GenBank/DDBJ whole genome shotgun (WGS) entry which is preliminary data.</text>
</comment>
<evidence type="ECO:0000313" key="20">
    <source>
        <dbReference type="Proteomes" id="UP000306102"/>
    </source>
</evidence>
<dbReference type="STRING" id="542762.A0A4S4EMH5"/>
<dbReference type="InterPro" id="IPR001245">
    <property type="entry name" value="Ser-Thr/Tyr_kinase_cat_dom"/>
</dbReference>
<feature type="transmembrane region" description="Helical" evidence="15">
    <location>
        <begin position="451"/>
        <end position="472"/>
    </location>
</feature>
<evidence type="ECO:0000259" key="17">
    <source>
        <dbReference type="PROSITE" id="PS50927"/>
    </source>
</evidence>
<dbReference type="PROSITE" id="PS50011">
    <property type="entry name" value="PROTEIN_KINASE_DOM"/>
    <property type="match status" value="1"/>
</dbReference>
<evidence type="ECO:0000256" key="13">
    <source>
        <dbReference type="ARBA" id="ARBA00023180"/>
    </source>
</evidence>
<dbReference type="Gene3D" id="3.30.200.20">
    <property type="entry name" value="Phosphorylase Kinase, domain 1"/>
    <property type="match status" value="1"/>
</dbReference>
<dbReference type="GO" id="GO:0004672">
    <property type="term" value="F:protein kinase activity"/>
    <property type="evidence" value="ECO:0007669"/>
    <property type="project" value="InterPro"/>
</dbReference>
<dbReference type="CDD" id="cd01098">
    <property type="entry name" value="PAN_AP_plant"/>
    <property type="match status" value="1"/>
</dbReference>
<dbReference type="FunFam" id="2.90.10.10:FF:000001">
    <property type="entry name" value="G-type lectin S-receptor-like serine/threonine-protein kinase"/>
    <property type="match status" value="1"/>
</dbReference>
<keyword evidence="13" id="KW-0325">Glycoprotein</keyword>
<dbReference type="InterPro" id="IPR000858">
    <property type="entry name" value="S_locus_glycoprot_dom"/>
</dbReference>
<dbReference type="SUPFAM" id="SSF51110">
    <property type="entry name" value="alpha-D-mannose-specific plant lectins"/>
    <property type="match status" value="1"/>
</dbReference>
<evidence type="ECO:0000256" key="8">
    <source>
        <dbReference type="ARBA" id="ARBA00022840"/>
    </source>
</evidence>
<keyword evidence="10 15" id="KW-0472">Membrane</keyword>
<dbReference type="GO" id="GO:0005886">
    <property type="term" value="C:plasma membrane"/>
    <property type="evidence" value="ECO:0007669"/>
    <property type="project" value="UniProtKB-SubCell"/>
</dbReference>
<dbReference type="Pfam" id="PF07714">
    <property type="entry name" value="PK_Tyr_Ser-Thr"/>
    <property type="match status" value="1"/>
</dbReference>
<dbReference type="InterPro" id="IPR001480">
    <property type="entry name" value="Bulb-type_lectin_dom"/>
</dbReference>
<keyword evidence="7" id="KW-0547">Nucleotide-binding</keyword>
<keyword evidence="9 15" id="KW-1133">Transmembrane helix</keyword>
<evidence type="ECO:0000259" key="18">
    <source>
        <dbReference type="PROSITE" id="PS50948"/>
    </source>
</evidence>